<organism evidence="2">
    <name type="scientific">Nothobranchius furzeri</name>
    <name type="common">Turquoise killifish</name>
    <dbReference type="NCBI Taxonomy" id="105023"/>
    <lineage>
        <taxon>Eukaryota</taxon>
        <taxon>Metazoa</taxon>
        <taxon>Chordata</taxon>
        <taxon>Craniata</taxon>
        <taxon>Vertebrata</taxon>
        <taxon>Euteleostomi</taxon>
        <taxon>Actinopterygii</taxon>
        <taxon>Neopterygii</taxon>
        <taxon>Teleostei</taxon>
        <taxon>Neoteleostei</taxon>
        <taxon>Acanthomorphata</taxon>
        <taxon>Ovalentaria</taxon>
        <taxon>Atherinomorphae</taxon>
        <taxon>Cyprinodontiformes</taxon>
        <taxon>Nothobranchiidae</taxon>
        <taxon>Nothobranchius</taxon>
    </lineage>
</organism>
<dbReference type="EMBL" id="HAEJ01015675">
    <property type="protein sequence ID" value="SBS56132.1"/>
    <property type="molecule type" value="Transcribed_RNA"/>
</dbReference>
<protein>
    <submittedName>
        <fullName evidence="2">Solute carrier family 39 (Zinc transporter), member 10</fullName>
    </submittedName>
</protein>
<gene>
    <name evidence="2" type="primary">SLC39A10</name>
</gene>
<feature type="non-terminal residue" evidence="2">
    <location>
        <position position="1"/>
    </location>
</feature>
<evidence type="ECO:0000256" key="1">
    <source>
        <dbReference type="SAM" id="MobiDB-lite"/>
    </source>
</evidence>
<reference evidence="2" key="1">
    <citation type="submission" date="2016-05" db="EMBL/GenBank/DDBJ databases">
        <authorList>
            <person name="Lavstsen T."/>
            <person name="Jespersen J.S."/>
        </authorList>
    </citation>
    <scope>NUCLEOTIDE SEQUENCE</scope>
    <source>
        <tissue evidence="2">Brain</tissue>
    </source>
</reference>
<name>A0A1A8V973_NOTFU</name>
<accession>A0A1A8V973</accession>
<dbReference type="AlphaFoldDB" id="A0A1A8V973"/>
<proteinExistence type="predicted"/>
<sequence length="34" mass="3999">HELPHELGKCRRSVRKSSKRPIHSSKSKLFILNE</sequence>
<feature type="region of interest" description="Disordered" evidence="1">
    <location>
        <begin position="1"/>
        <end position="34"/>
    </location>
</feature>
<reference evidence="2" key="2">
    <citation type="submission" date="2016-06" db="EMBL/GenBank/DDBJ databases">
        <title>The genome of a short-lived fish provides insights into sex chromosome evolution and the genetic control of aging.</title>
        <authorList>
            <person name="Reichwald K."/>
            <person name="Felder M."/>
            <person name="Petzold A."/>
            <person name="Koch P."/>
            <person name="Groth M."/>
            <person name="Platzer M."/>
        </authorList>
    </citation>
    <scope>NUCLEOTIDE SEQUENCE</scope>
    <source>
        <tissue evidence="2">Brain</tissue>
    </source>
</reference>
<evidence type="ECO:0000313" key="2">
    <source>
        <dbReference type="EMBL" id="SBS56132.1"/>
    </source>
</evidence>
<feature type="compositionally biased region" description="Basic residues" evidence="1">
    <location>
        <begin position="10"/>
        <end position="26"/>
    </location>
</feature>